<feature type="transmembrane region" description="Helical" evidence="1">
    <location>
        <begin position="100"/>
        <end position="116"/>
    </location>
</feature>
<dbReference type="Proteomes" id="UP000014216">
    <property type="component" value="Unassembled WGS sequence"/>
</dbReference>
<proteinExistence type="predicted"/>
<keyword evidence="3" id="KW-1185">Reference proteome</keyword>
<feature type="transmembrane region" description="Helical" evidence="1">
    <location>
        <begin position="66"/>
        <end position="88"/>
    </location>
</feature>
<dbReference type="RefSeq" id="WP_006968820.1">
    <property type="nucleotide sequence ID" value="NZ_APJX01000021.1"/>
</dbReference>
<evidence type="ECO:0000313" key="3">
    <source>
        <dbReference type="Proteomes" id="UP000014216"/>
    </source>
</evidence>
<dbReference type="EMBL" id="APJX01000021">
    <property type="protein sequence ID" value="EMS77187.1"/>
    <property type="molecule type" value="Genomic_DNA"/>
</dbReference>
<comment type="caution">
    <text evidence="2">The sequence shown here is derived from an EMBL/GenBank/DDBJ whole genome shotgun (WGS) entry which is preliminary data.</text>
</comment>
<accession>S0FZ36</accession>
<organism evidence="2 3">
    <name type="scientific">Desulfotignum phosphitoxidans DSM 13687</name>
    <dbReference type="NCBI Taxonomy" id="1286635"/>
    <lineage>
        <taxon>Bacteria</taxon>
        <taxon>Pseudomonadati</taxon>
        <taxon>Thermodesulfobacteriota</taxon>
        <taxon>Desulfobacteria</taxon>
        <taxon>Desulfobacterales</taxon>
        <taxon>Desulfobacteraceae</taxon>
        <taxon>Desulfotignum</taxon>
    </lineage>
</organism>
<dbReference type="AlphaFoldDB" id="S0FZ36"/>
<gene>
    <name evidence="2" type="ORF">Dpo_22c00060</name>
</gene>
<keyword evidence="1" id="KW-1133">Transmembrane helix</keyword>
<reference evidence="2 3" key="1">
    <citation type="journal article" date="2013" name="Genome Announc.">
        <title>Draft Genome Sequence of Desulfotignum phosphitoxidans DSM 13687 Strain FiPS-3.</title>
        <authorList>
            <person name="Poehlein A."/>
            <person name="Daniel R."/>
            <person name="Simeonova D.D."/>
        </authorList>
    </citation>
    <scope>NUCLEOTIDE SEQUENCE [LARGE SCALE GENOMIC DNA]</scope>
    <source>
        <strain evidence="2 3">DSM 13687</strain>
    </source>
</reference>
<keyword evidence="1" id="KW-0812">Transmembrane</keyword>
<name>S0FZ36_9BACT</name>
<protein>
    <submittedName>
        <fullName evidence="2">Uncharacterized protein</fullName>
    </submittedName>
</protein>
<feature type="transmembrane region" description="Helical" evidence="1">
    <location>
        <begin position="35"/>
        <end position="54"/>
    </location>
</feature>
<evidence type="ECO:0000256" key="1">
    <source>
        <dbReference type="SAM" id="Phobius"/>
    </source>
</evidence>
<sequence length="118" mass="12820">MGFILQALMGLFSGVYFGFGRTVLAIVASIFAVKALMFFMAFFVLPWVLFGVVMKLYEYTSVYLSTVINASTLPDATISLVGVGAYIATACKVPEALTTYLSFISASFVLSLLPGFRR</sequence>
<evidence type="ECO:0000313" key="2">
    <source>
        <dbReference type="EMBL" id="EMS77187.1"/>
    </source>
</evidence>
<keyword evidence="1" id="KW-0472">Membrane</keyword>